<dbReference type="Pfam" id="PF02272">
    <property type="entry name" value="DHHA1"/>
    <property type="match status" value="1"/>
</dbReference>
<proteinExistence type="predicted"/>
<gene>
    <name evidence="3" type="ORF">HS096_03005</name>
</gene>
<dbReference type="PANTHER" id="PTHR47618:SF1">
    <property type="entry name" value="BIFUNCTIONAL OLIGORIBONUCLEASE AND PAP PHOSPHATASE NRNA"/>
    <property type="match status" value="1"/>
</dbReference>
<feature type="domain" description="DHHA1" evidence="2">
    <location>
        <begin position="238"/>
        <end position="306"/>
    </location>
</feature>
<dbReference type="InterPro" id="IPR003156">
    <property type="entry name" value="DHHA1_dom"/>
</dbReference>
<sequence>MPDISHNLKRIHDMLRRADRVLIVSHKKPDGDTIGASAAFLNWCLREQKQTTIFCRDAPPNDFRYLDALHVYTSDPAVFEQAYDVVIVFDSGDLAYCGIDRLIPKLPPGYALVNIDHHATNTRFAHVNIVDTNASSTAEIAYRFFAENGIRIDHAIATCLLTGMCTDTSNFSNAATNPRVLDAASDLLAQGGRFYDILTHVWQNQSTEALRLWGRMLSRLRHHRDYDVVSTYILESDIANTESDLVSGIANFLNATVHGADTILILKETGDGQVKGSFRSLKRDVTKLARLLGGGGHARAAGFTVTGRIVEDGSGIPRIVSGELAS</sequence>
<dbReference type="EMBL" id="JABTTY010000001">
    <property type="protein sequence ID" value="MBE7525330.1"/>
    <property type="molecule type" value="Genomic_DNA"/>
</dbReference>
<protein>
    <submittedName>
        <fullName evidence="3">DHH family phosphoesterase</fullName>
    </submittedName>
</protein>
<evidence type="ECO:0000259" key="2">
    <source>
        <dbReference type="Pfam" id="PF02272"/>
    </source>
</evidence>
<dbReference type="SUPFAM" id="SSF64182">
    <property type="entry name" value="DHH phosphoesterases"/>
    <property type="match status" value="1"/>
</dbReference>
<evidence type="ECO:0000313" key="3">
    <source>
        <dbReference type="EMBL" id="MBE7525330.1"/>
    </source>
</evidence>
<dbReference type="InterPro" id="IPR051319">
    <property type="entry name" value="Oligoribo/pAp-PDE_c-di-AMP_PDE"/>
</dbReference>
<dbReference type="Pfam" id="PF01368">
    <property type="entry name" value="DHH"/>
    <property type="match status" value="1"/>
</dbReference>
<dbReference type="InterPro" id="IPR001667">
    <property type="entry name" value="DDH_dom"/>
</dbReference>
<dbReference type="Gene3D" id="3.10.310.30">
    <property type="match status" value="1"/>
</dbReference>
<comment type="caution">
    <text evidence="3">The sequence shown here is derived from an EMBL/GenBank/DDBJ whole genome shotgun (WGS) entry which is preliminary data.</text>
</comment>
<evidence type="ECO:0000313" key="4">
    <source>
        <dbReference type="Proteomes" id="UP000710385"/>
    </source>
</evidence>
<dbReference type="Gene3D" id="3.90.1640.10">
    <property type="entry name" value="inorganic pyrophosphatase (n-terminal core)"/>
    <property type="match status" value="1"/>
</dbReference>
<dbReference type="Proteomes" id="UP000710385">
    <property type="component" value="Unassembled WGS sequence"/>
</dbReference>
<name>A0A928TUW2_UNCKA</name>
<reference evidence="3" key="1">
    <citation type="submission" date="2020-05" db="EMBL/GenBank/DDBJ databases">
        <title>High-Quality Genomes of Partial-Nitritation/Anammox System by Hierarchical Clustering Based Hybrid Assembly.</title>
        <authorList>
            <person name="Liu L."/>
            <person name="Wang Y."/>
            <person name="Che Y."/>
            <person name="Chen Y."/>
            <person name="Xia Y."/>
            <person name="Luo R."/>
            <person name="Cheng S.H."/>
            <person name="Zheng C."/>
            <person name="Zhang T."/>
        </authorList>
    </citation>
    <scope>NUCLEOTIDE SEQUENCE</scope>
    <source>
        <strain evidence="3">H1_PAT1</strain>
    </source>
</reference>
<evidence type="ECO:0000259" key="1">
    <source>
        <dbReference type="Pfam" id="PF01368"/>
    </source>
</evidence>
<dbReference type="AlphaFoldDB" id="A0A928TUW2"/>
<feature type="domain" description="DDH" evidence="1">
    <location>
        <begin position="20"/>
        <end position="164"/>
    </location>
</feature>
<dbReference type="InterPro" id="IPR038763">
    <property type="entry name" value="DHH_sf"/>
</dbReference>
<dbReference type="GO" id="GO:0003676">
    <property type="term" value="F:nucleic acid binding"/>
    <property type="evidence" value="ECO:0007669"/>
    <property type="project" value="InterPro"/>
</dbReference>
<accession>A0A928TUW2</accession>
<dbReference type="PANTHER" id="PTHR47618">
    <property type="entry name" value="BIFUNCTIONAL OLIGORIBONUCLEASE AND PAP PHOSPHATASE NRNA"/>
    <property type="match status" value="1"/>
</dbReference>
<organism evidence="3 4">
    <name type="scientific">candidate division WWE3 bacterium</name>
    <dbReference type="NCBI Taxonomy" id="2053526"/>
    <lineage>
        <taxon>Bacteria</taxon>
        <taxon>Katanobacteria</taxon>
    </lineage>
</organism>